<dbReference type="InterPro" id="IPR048000">
    <property type="entry name" value="TnsA-like"/>
</dbReference>
<protein>
    <submittedName>
        <fullName evidence="1">TnsA-like heteromeric transposase endonuclease subunit</fullName>
    </submittedName>
</protein>
<reference evidence="1 2" key="1">
    <citation type="journal article" date="2014" name="J. Microbiol.">
        <title>Diaminobutyricibacter tongyongensis gen. nov., sp. nov. and Homoserinibacter gongjuensis gen. nov., sp. nov. belong to the family Microbacteriaceae.</title>
        <authorList>
            <person name="Kim S.J."/>
            <person name="Ahn J.H."/>
            <person name="Weon H.Y."/>
            <person name="Hamada M."/>
            <person name="Suzuki K."/>
            <person name="Kwon S.W."/>
        </authorList>
    </citation>
    <scope>NUCLEOTIDE SEQUENCE [LARGE SCALE GENOMIC DNA]</scope>
    <source>
        <strain evidence="1 2">NBRC 108724</strain>
    </source>
</reference>
<dbReference type="NCBIfam" id="NF033179">
    <property type="entry name" value="TnsA_like_Actin"/>
    <property type="match status" value="1"/>
</dbReference>
<name>A0A6L9Y2W1_9MICO</name>
<keyword evidence="1" id="KW-0540">Nuclease</keyword>
<evidence type="ECO:0000313" key="2">
    <source>
        <dbReference type="Proteomes" id="UP000474967"/>
    </source>
</evidence>
<dbReference type="AlphaFoldDB" id="A0A6L9Y2W1"/>
<organism evidence="1 2">
    <name type="scientific">Leifsonia tongyongensis</name>
    <dbReference type="NCBI Taxonomy" id="1268043"/>
    <lineage>
        <taxon>Bacteria</taxon>
        <taxon>Bacillati</taxon>
        <taxon>Actinomycetota</taxon>
        <taxon>Actinomycetes</taxon>
        <taxon>Micrococcales</taxon>
        <taxon>Microbacteriaceae</taxon>
        <taxon>Leifsonia</taxon>
    </lineage>
</organism>
<keyword evidence="2" id="KW-1185">Reference proteome</keyword>
<sequence length="190" mass="22110">MKNRHGKYWFSQLHYQVWHESMLERWALMFLDFSADIAAISAQPCLMQFEDGAYHYPDYFVVYNDGKRGIVDVHFEAFNSPRSVRRFQNTKSACERIGWSYGMFRSVNPVVLRNLELLSMYRHSRYAPTEDVRLGLIDAVDGLPFAEAVGVDRSVPFALTTCRIYHLVWSGDLTADLTRPFNDHTILWSS</sequence>
<dbReference type="GO" id="GO:0004519">
    <property type="term" value="F:endonuclease activity"/>
    <property type="evidence" value="ECO:0007669"/>
    <property type="project" value="UniProtKB-KW"/>
</dbReference>
<gene>
    <name evidence="1" type="ORF">G3T36_18020</name>
</gene>
<dbReference type="EMBL" id="JAAGWY010000005">
    <property type="protein sequence ID" value="NEN07757.1"/>
    <property type="molecule type" value="Genomic_DNA"/>
</dbReference>
<dbReference type="Proteomes" id="UP000474967">
    <property type="component" value="Unassembled WGS sequence"/>
</dbReference>
<keyword evidence="1" id="KW-0255">Endonuclease</keyword>
<comment type="caution">
    <text evidence="1">The sequence shown here is derived from an EMBL/GenBank/DDBJ whole genome shotgun (WGS) entry which is preliminary data.</text>
</comment>
<dbReference type="RefSeq" id="WP_163291248.1">
    <property type="nucleotide sequence ID" value="NZ_JAAGWY010000005.1"/>
</dbReference>
<proteinExistence type="predicted"/>
<keyword evidence="1" id="KW-0378">Hydrolase</keyword>
<evidence type="ECO:0000313" key="1">
    <source>
        <dbReference type="EMBL" id="NEN07757.1"/>
    </source>
</evidence>
<accession>A0A6L9Y2W1</accession>